<evidence type="ECO:0000259" key="3">
    <source>
        <dbReference type="PROSITE" id="PS51762"/>
    </source>
</evidence>
<keyword evidence="5" id="KW-1185">Reference proteome</keyword>
<dbReference type="InterPro" id="IPR000757">
    <property type="entry name" value="Beta-glucanase-like"/>
</dbReference>
<dbReference type="EMBL" id="KN832996">
    <property type="protein sequence ID" value="KIM82014.1"/>
    <property type="molecule type" value="Genomic_DNA"/>
</dbReference>
<dbReference type="CDD" id="cd02181">
    <property type="entry name" value="GH16_fungal_Lam16A_glucanase"/>
    <property type="match status" value="1"/>
</dbReference>
<proteinExistence type="predicted"/>
<evidence type="ECO:0000256" key="1">
    <source>
        <dbReference type="SAM" id="MobiDB-lite"/>
    </source>
</evidence>
<feature type="signal peptide" evidence="2">
    <location>
        <begin position="1"/>
        <end position="21"/>
    </location>
</feature>
<dbReference type="Proteomes" id="UP000054166">
    <property type="component" value="Unassembled WGS sequence"/>
</dbReference>
<feature type="chain" id="PRO_5002174458" evidence="2">
    <location>
        <begin position="22"/>
        <end position="386"/>
    </location>
</feature>
<dbReference type="InterPro" id="IPR050546">
    <property type="entry name" value="Glycosyl_Hydrlase_16"/>
</dbReference>
<keyword evidence="2" id="KW-0732">Signal</keyword>
<organism evidence="4 5">
    <name type="scientific">Piloderma croceum (strain F 1598)</name>
    <dbReference type="NCBI Taxonomy" id="765440"/>
    <lineage>
        <taxon>Eukaryota</taxon>
        <taxon>Fungi</taxon>
        <taxon>Dikarya</taxon>
        <taxon>Basidiomycota</taxon>
        <taxon>Agaricomycotina</taxon>
        <taxon>Agaricomycetes</taxon>
        <taxon>Agaricomycetidae</taxon>
        <taxon>Atheliales</taxon>
        <taxon>Atheliaceae</taxon>
        <taxon>Piloderma</taxon>
    </lineage>
</organism>
<dbReference type="STRING" id="765440.A0A0C3FQM4"/>
<reference evidence="5" key="2">
    <citation type="submission" date="2015-01" db="EMBL/GenBank/DDBJ databases">
        <title>Evolutionary Origins and Diversification of the Mycorrhizal Mutualists.</title>
        <authorList>
            <consortium name="DOE Joint Genome Institute"/>
            <consortium name="Mycorrhizal Genomics Consortium"/>
            <person name="Kohler A."/>
            <person name="Kuo A."/>
            <person name="Nagy L.G."/>
            <person name="Floudas D."/>
            <person name="Copeland A."/>
            <person name="Barry K.W."/>
            <person name="Cichocki N."/>
            <person name="Veneault-Fourrey C."/>
            <person name="LaButti K."/>
            <person name="Lindquist E.A."/>
            <person name="Lipzen A."/>
            <person name="Lundell T."/>
            <person name="Morin E."/>
            <person name="Murat C."/>
            <person name="Riley R."/>
            <person name="Ohm R."/>
            <person name="Sun H."/>
            <person name="Tunlid A."/>
            <person name="Henrissat B."/>
            <person name="Grigoriev I.V."/>
            <person name="Hibbett D.S."/>
            <person name="Martin F."/>
        </authorList>
    </citation>
    <scope>NUCLEOTIDE SEQUENCE [LARGE SCALE GENOMIC DNA]</scope>
    <source>
        <strain evidence="5">F 1598</strain>
    </source>
</reference>
<dbReference type="InterPro" id="IPR013320">
    <property type="entry name" value="ConA-like_dom_sf"/>
</dbReference>
<evidence type="ECO:0000313" key="5">
    <source>
        <dbReference type="Proteomes" id="UP000054166"/>
    </source>
</evidence>
<reference evidence="4 5" key="1">
    <citation type="submission" date="2014-04" db="EMBL/GenBank/DDBJ databases">
        <authorList>
            <consortium name="DOE Joint Genome Institute"/>
            <person name="Kuo A."/>
            <person name="Tarkka M."/>
            <person name="Buscot F."/>
            <person name="Kohler A."/>
            <person name="Nagy L.G."/>
            <person name="Floudas D."/>
            <person name="Copeland A."/>
            <person name="Barry K.W."/>
            <person name="Cichocki N."/>
            <person name="Veneault-Fourrey C."/>
            <person name="LaButti K."/>
            <person name="Lindquist E.A."/>
            <person name="Lipzen A."/>
            <person name="Lundell T."/>
            <person name="Morin E."/>
            <person name="Murat C."/>
            <person name="Sun H."/>
            <person name="Tunlid A."/>
            <person name="Henrissat B."/>
            <person name="Grigoriev I.V."/>
            <person name="Hibbett D.S."/>
            <person name="Martin F."/>
            <person name="Nordberg H.P."/>
            <person name="Cantor M.N."/>
            <person name="Hua S.X."/>
        </authorList>
    </citation>
    <scope>NUCLEOTIDE SEQUENCE [LARGE SCALE GENOMIC DNA]</scope>
    <source>
        <strain evidence="4 5">F 1598</strain>
    </source>
</reference>
<accession>A0A0C3FQM4</accession>
<gene>
    <name evidence="4" type="ORF">PILCRDRAFT_481979</name>
</gene>
<dbReference type="PANTHER" id="PTHR10963">
    <property type="entry name" value="GLYCOSYL HYDROLASE-RELATED"/>
    <property type="match status" value="1"/>
</dbReference>
<feature type="region of interest" description="Disordered" evidence="1">
    <location>
        <begin position="157"/>
        <end position="177"/>
    </location>
</feature>
<dbReference type="AlphaFoldDB" id="A0A0C3FQM4"/>
<dbReference type="GO" id="GO:0004553">
    <property type="term" value="F:hydrolase activity, hydrolyzing O-glycosyl compounds"/>
    <property type="evidence" value="ECO:0007669"/>
    <property type="project" value="InterPro"/>
</dbReference>
<dbReference type="SUPFAM" id="SSF49899">
    <property type="entry name" value="Concanavalin A-like lectins/glucanases"/>
    <property type="match status" value="1"/>
</dbReference>
<dbReference type="Gene3D" id="2.60.120.200">
    <property type="match status" value="1"/>
</dbReference>
<dbReference type="InParanoid" id="A0A0C3FQM4"/>
<dbReference type="PANTHER" id="PTHR10963:SF24">
    <property type="entry name" value="GLYCOSIDASE C21B10.07-RELATED"/>
    <property type="match status" value="1"/>
</dbReference>
<dbReference type="GO" id="GO:0009251">
    <property type="term" value="P:glucan catabolic process"/>
    <property type="evidence" value="ECO:0007669"/>
    <property type="project" value="TreeGrafter"/>
</dbReference>
<dbReference type="HOGENOM" id="CLU_016972_2_1_1"/>
<dbReference type="Pfam" id="PF26113">
    <property type="entry name" value="GH16_XgeA"/>
    <property type="match status" value="1"/>
</dbReference>
<name>A0A0C3FQM4_PILCF</name>
<dbReference type="PROSITE" id="PS51762">
    <property type="entry name" value="GH16_2"/>
    <property type="match status" value="1"/>
</dbReference>
<sequence length="386" mass="41147">MALTLIIVYLLFVFNIVPSYAAYNIARDYSGSTFFLEWDFYGNYDNLTSGDVIYVDQADATSQNLAYVTSQGTAIVKVDNSTNVPYNIKRNSVRITSKEAYPVGCLWIIDAKHMPFGCSVWPSVWTTGSPWPQYGEIDIIEGVNLMSNNQMAIHSSPGCTKTDPPTQTGQSSGTDCSQGSGCVVDEKQANSYGSAFAQAGGGVFAAQFDSTGIYIWFWSRSNVPAVISQATSSSSMDISTWGNPSAAYPTSSCNIGQYFGAQKLIVDITLCGDWAGVPAIYNQTCSNTGTTGQCTADNVFGAGSPRYDNAYFEFNYIRGYTAQGVSLISTTAVNYSSPTAESSAAASSTGSGGTSTPSQPSAEWRLRVPGFILCTALVAFVGFCTA</sequence>
<protein>
    <submittedName>
        <fullName evidence="4">Glycoside hydrolase family 16 protein</fullName>
    </submittedName>
</protein>
<dbReference type="OrthoDB" id="192832at2759"/>
<evidence type="ECO:0000256" key="2">
    <source>
        <dbReference type="SAM" id="SignalP"/>
    </source>
</evidence>
<dbReference type="FunFam" id="2.60.120.200:FF:000179">
    <property type="entry name" value="Unplaced genomic scaffold supercont1.19, whole genome shotgun sequence"/>
    <property type="match status" value="1"/>
</dbReference>
<feature type="domain" description="GH16" evidence="3">
    <location>
        <begin position="10"/>
        <end position="283"/>
    </location>
</feature>
<keyword evidence="4" id="KW-0378">Hydrolase</keyword>
<evidence type="ECO:0000313" key="4">
    <source>
        <dbReference type="EMBL" id="KIM82014.1"/>
    </source>
</evidence>